<dbReference type="PANTHER" id="PTHR42928">
    <property type="entry name" value="TRICARBOXYLATE-BINDING PROTEIN"/>
    <property type="match status" value="1"/>
</dbReference>
<evidence type="ECO:0000313" key="2">
    <source>
        <dbReference type="EMBL" id="RXH28066.1"/>
    </source>
</evidence>
<dbReference type="Pfam" id="PF03401">
    <property type="entry name" value="TctC"/>
    <property type="match status" value="1"/>
</dbReference>
<dbReference type="InterPro" id="IPR042100">
    <property type="entry name" value="Bug_dom1"/>
</dbReference>
<sequence>MDRRKFMAGCLGGSLGGYVGLQLLAQTGGAQAQAGLSKIIFPFAAGAGGDTLCRLIAQEMAPVLQRTIVVENRTGGDGLIGIKAVKGASPDGSMVLVTTGPTMYLLPMVETTPSFDTAKDFVPVSLLARFEFALVINPAVEATDFKSFVTWLKAHPDRTSFGVPSNGTIPHFMGSKLEKDLGIPLTRVPYRGSAPILNDLVGGHISFGITTLADALPQHRAKGVKIIAVSSAERSPFAPDVPTLRESGIDLVADAWYGMWLPAGSPPEFASKLGAAASAALAKPEVKEKLTAIGLIPVGSTPEGLTKELAANIALWQPIVKATGYKIEN</sequence>
<organism evidence="2 3">
    <name type="scientific">Bradyrhizobium nanningense</name>
    <dbReference type="NCBI Taxonomy" id="1325118"/>
    <lineage>
        <taxon>Bacteria</taxon>
        <taxon>Pseudomonadati</taxon>
        <taxon>Pseudomonadota</taxon>
        <taxon>Alphaproteobacteria</taxon>
        <taxon>Hyphomicrobiales</taxon>
        <taxon>Nitrobacteraceae</taxon>
        <taxon>Bradyrhizobium</taxon>
    </lineage>
</organism>
<dbReference type="PANTHER" id="PTHR42928:SF5">
    <property type="entry name" value="BLR1237 PROTEIN"/>
    <property type="match status" value="1"/>
</dbReference>
<dbReference type="Gene3D" id="3.40.190.10">
    <property type="entry name" value="Periplasmic binding protein-like II"/>
    <property type="match status" value="1"/>
</dbReference>
<dbReference type="InterPro" id="IPR005064">
    <property type="entry name" value="BUG"/>
</dbReference>
<accession>A0A4Q0S2X4</accession>
<protein>
    <recommendedName>
        <fullName evidence="4">ABC transporter substrate-binding protein</fullName>
    </recommendedName>
</protein>
<name>A0A4Q0S2X4_9BRAD</name>
<comment type="caution">
    <text evidence="2">The sequence shown here is derived from an EMBL/GenBank/DDBJ whole genome shotgun (WGS) entry which is preliminary data.</text>
</comment>
<dbReference type="Proteomes" id="UP000289546">
    <property type="component" value="Unassembled WGS sequence"/>
</dbReference>
<evidence type="ECO:0000313" key="3">
    <source>
        <dbReference type="Proteomes" id="UP000289546"/>
    </source>
</evidence>
<gene>
    <name evidence="2" type="ORF">XH99_15600</name>
</gene>
<dbReference type="EMBL" id="LBJQ01000076">
    <property type="protein sequence ID" value="RXH28066.1"/>
    <property type="molecule type" value="Genomic_DNA"/>
</dbReference>
<comment type="similarity">
    <text evidence="1">Belongs to the UPF0065 (bug) family.</text>
</comment>
<dbReference type="CDD" id="cd13579">
    <property type="entry name" value="PBP2_Bug_NagM"/>
    <property type="match status" value="1"/>
</dbReference>
<evidence type="ECO:0000256" key="1">
    <source>
        <dbReference type="ARBA" id="ARBA00006987"/>
    </source>
</evidence>
<proteinExistence type="inferred from homology"/>
<dbReference type="PIRSF" id="PIRSF017082">
    <property type="entry name" value="YflP"/>
    <property type="match status" value="1"/>
</dbReference>
<reference evidence="2 3" key="1">
    <citation type="submission" date="2015-04" db="EMBL/GenBank/DDBJ databases">
        <title>Comparative genomics of rhizobia nodulating Arachis hypogaea in China.</title>
        <authorList>
            <person name="Li Y."/>
        </authorList>
    </citation>
    <scope>NUCLEOTIDE SEQUENCE [LARGE SCALE GENOMIC DNA]</scope>
    <source>
        <strain evidence="2 3">CCBAU 51757</strain>
    </source>
</reference>
<dbReference type="Gene3D" id="3.40.190.150">
    <property type="entry name" value="Bordetella uptake gene, domain 1"/>
    <property type="match status" value="1"/>
</dbReference>
<dbReference type="AlphaFoldDB" id="A0A4Q0S2X4"/>
<dbReference type="SUPFAM" id="SSF53850">
    <property type="entry name" value="Periplasmic binding protein-like II"/>
    <property type="match status" value="1"/>
</dbReference>
<keyword evidence="3" id="KW-1185">Reference proteome</keyword>
<dbReference type="RefSeq" id="WP_164936176.1">
    <property type="nucleotide sequence ID" value="NZ_LBJC01000078.1"/>
</dbReference>
<evidence type="ECO:0008006" key="4">
    <source>
        <dbReference type="Google" id="ProtNLM"/>
    </source>
</evidence>